<dbReference type="AlphaFoldDB" id="A0A239LEK1"/>
<dbReference type="PANTHER" id="PTHR43289:SF6">
    <property type="entry name" value="SERINE_THREONINE-PROTEIN KINASE NEKL-3"/>
    <property type="match status" value="1"/>
</dbReference>
<dbReference type="InterPro" id="IPR008271">
    <property type="entry name" value="Ser/Thr_kinase_AS"/>
</dbReference>
<evidence type="ECO:0000259" key="7">
    <source>
        <dbReference type="PROSITE" id="PS50011"/>
    </source>
</evidence>
<dbReference type="EMBL" id="FZPH01000004">
    <property type="protein sequence ID" value="SNT28362.1"/>
    <property type="molecule type" value="Genomic_DNA"/>
</dbReference>
<protein>
    <recommendedName>
        <fullName evidence="1">non-specific serine/threonine protein kinase</fullName>
        <ecNumber evidence="1">2.7.11.1</ecNumber>
    </recommendedName>
</protein>
<keyword evidence="4" id="KW-0547">Nucleotide-binding</keyword>
<organism evidence="8 9">
    <name type="scientific">Asanoa hainanensis</name>
    <dbReference type="NCBI Taxonomy" id="560556"/>
    <lineage>
        <taxon>Bacteria</taxon>
        <taxon>Bacillati</taxon>
        <taxon>Actinomycetota</taxon>
        <taxon>Actinomycetes</taxon>
        <taxon>Micromonosporales</taxon>
        <taxon>Micromonosporaceae</taxon>
        <taxon>Asanoa</taxon>
    </lineage>
</organism>
<evidence type="ECO:0000313" key="9">
    <source>
        <dbReference type="Proteomes" id="UP000198362"/>
    </source>
</evidence>
<dbReference type="SMART" id="SM00220">
    <property type="entry name" value="S_TKc"/>
    <property type="match status" value="1"/>
</dbReference>
<dbReference type="InterPro" id="IPR000719">
    <property type="entry name" value="Prot_kinase_dom"/>
</dbReference>
<dbReference type="PROSITE" id="PS50011">
    <property type="entry name" value="PROTEIN_KINASE_DOM"/>
    <property type="match status" value="1"/>
</dbReference>
<evidence type="ECO:0000256" key="3">
    <source>
        <dbReference type="ARBA" id="ARBA00022679"/>
    </source>
</evidence>
<evidence type="ECO:0000256" key="5">
    <source>
        <dbReference type="ARBA" id="ARBA00022777"/>
    </source>
</evidence>
<dbReference type="Gene3D" id="3.30.200.20">
    <property type="entry name" value="Phosphorylase Kinase, domain 1"/>
    <property type="match status" value="1"/>
</dbReference>
<dbReference type="RefSeq" id="WP_218824523.1">
    <property type="nucleotide sequence ID" value="NZ_FZPH01000004.1"/>
</dbReference>
<dbReference type="InterPro" id="IPR011009">
    <property type="entry name" value="Kinase-like_dom_sf"/>
</dbReference>
<dbReference type="GO" id="GO:0005524">
    <property type="term" value="F:ATP binding"/>
    <property type="evidence" value="ECO:0007669"/>
    <property type="project" value="UniProtKB-KW"/>
</dbReference>
<evidence type="ECO:0000256" key="4">
    <source>
        <dbReference type="ARBA" id="ARBA00022741"/>
    </source>
</evidence>
<keyword evidence="9" id="KW-1185">Reference proteome</keyword>
<dbReference type="Proteomes" id="UP000198362">
    <property type="component" value="Unassembled WGS sequence"/>
</dbReference>
<name>A0A239LEK1_9ACTN</name>
<dbReference type="EC" id="2.7.11.1" evidence="1"/>
<dbReference type="Pfam" id="PF00069">
    <property type="entry name" value="Pkinase"/>
    <property type="match status" value="1"/>
</dbReference>
<evidence type="ECO:0000256" key="1">
    <source>
        <dbReference type="ARBA" id="ARBA00012513"/>
    </source>
</evidence>
<keyword evidence="6" id="KW-0067">ATP-binding</keyword>
<dbReference type="PROSITE" id="PS00108">
    <property type="entry name" value="PROTEIN_KINASE_ST"/>
    <property type="match status" value="1"/>
</dbReference>
<reference evidence="8 9" key="1">
    <citation type="submission" date="2017-06" db="EMBL/GenBank/DDBJ databases">
        <authorList>
            <person name="Kim H.J."/>
            <person name="Triplett B.A."/>
        </authorList>
    </citation>
    <scope>NUCLEOTIDE SEQUENCE [LARGE SCALE GENOMIC DNA]</scope>
    <source>
        <strain evidence="8 9">CGMCC 4.5593</strain>
    </source>
</reference>
<sequence length="389" mass="41103">MSARTVVSGRYELDALPVAKGGMGEVWFGHDTRLDRPVAVKFVRFPQGEPDAQLIRRFVRESRIAARLEHPGVPAVYDAGVHDGRPFLVMQRIHGISVADLIAELGRLPVGWATAIAAQACAVLAVAHAASLVHRDLKPSNLMLEPDGGVKVLDFGLAMAIDLADFSTITNSGQVLGTPAYMAPEQILGGLSGPASDLYALGCTLHEMLCGEPVFAGSTTYALMDKQVDEEPVAVRTLRPDVPAALGELVLRLLEKKPEDRPASAAEVHERLLPYAVELVPLPGILQPPSAASPVRMYAKVLGRVFGTAAPPAAPPAVPVPRTAPPVSGDLAEARRLIAQSRYSQAADVLGAMVGHAGPDTALRQEYADHPAVTGTAEILAGLRRTDGP</sequence>
<proteinExistence type="predicted"/>
<dbReference type="PANTHER" id="PTHR43289">
    <property type="entry name" value="MITOGEN-ACTIVATED PROTEIN KINASE KINASE KINASE 20-RELATED"/>
    <property type="match status" value="1"/>
</dbReference>
<dbReference type="CDD" id="cd14014">
    <property type="entry name" value="STKc_PknB_like"/>
    <property type="match status" value="1"/>
</dbReference>
<keyword evidence="5 8" id="KW-0418">Kinase</keyword>
<dbReference type="SUPFAM" id="SSF56112">
    <property type="entry name" value="Protein kinase-like (PK-like)"/>
    <property type="match status" value="1"/>
</dbReference>
<dbReference type="Gene3D" id="1.10.510.10">
    <property type="entry name" value="Transferase(Phosphotransferase) domain 1"/>
    <property type="match status" value="1"/>
</dbReference>
<gene>
    <name evidence="8" type="ORF">SAMN05421812_104229</name>
</gene>
<keyword evidence="3" id="KW-0808">Transferase</keyword>
<dbReference type="GO" id="GO:0004674">
    <property type="term" value="F:protein serine/threonine kinase activity"/>
    <property type="evidence" value="ECO:0007669"/>
    <property type="project" value="UniProtKB-KW"/>
</dbReference>
<accession>A0A239LEK1</accession>
<evidence type="ECO:0000313" key="8">
    <source>
        <dbReference type="EMBL" id="SNT28362.1"/>
    </source>
</evidence>
<evidence type="ECO:0000256" key="6">
    <source>
        <dbReference type="ARBA" id="ARBA00022840"/>
    </source>
</evidence>
<feature type="domain" description="Protein kinase" evidence="7">
    <location>
        <begin position="12"/>
        <end position="272"/>
    </location>
</feature>
<keyword evidence="2 8" id="KW-0723">Serine/threonine-protein kinase</keyword>
<evidence type="ECO:0000256" key="2">
    <source>
        <dbReference type="ARBA" id="ARBA00022527"/>
    </source>
</evidence>